<protein>
    <recommendedName>
        <fullName evidence="4">Excinuclease ATPase subunit</fullName>
    </recommendedName>
</protein>
<proteinExistence type="predicted"/>
<feature type="chain" id="PRO_5009284809" description="Excinuclease ATPase subunit" evidence="1">
    <location>
        <begin position="25"/>
        <end position="149"/>
    </location>
</feature>
<feature type="signal peptide" evidence="1">
    <location>
        <begin position="1"/>
        <end position="24"/>
    </location>
</feature>
<evidence type="ECO:0000313" key="3">
    <source>
        <dbReference type="Proteomes" id="UP000236745"/>
    </source>
</evidence>
<dbReference type="Proteomes" id="UP000236745">
    <property type="component" value="Unassembled WGS sequence"/>
</dbReference>
<evidence type="ECO:0008006" key="4">
    <source>
        <dbReference type="Google" id="ProtNLM"/>
    </source>
</evidence>
<evidence type="ECO:0000313" key="2">
    <source>
        <dbReference type="EMBL" id="SEF59765.1"/>
    </source>
</evidence>
<accession>A0A1H5TAB8</accession>
<dbReference type="EMBL" id="FNVQ01000001">
    <property type="protein sequence ID" value="SEF59765.1"/>
    <property type="molecule type" value="Genomic_DNA"/>
</dbReference>
<dbReference type="OrthoDB" id="8161726at2"/>
<evidence type="ECO:0000256" key="1">
    <source>
        <dbReference type="SAM" id="SignalP"/>
    </source>
</evidence>
<dbReference type="AlphaFoldDB" id="A0A1H5TAB8"/>
<reference evidence="2 3" key="1">
    <citation type="submission" date="2016-10" db="EMBL/GenBank/DDBJ databases">
        <authorList>
            <person name="de Groot N.N."/>
        </authorList>
    </citation>
    <scope>NUCLEOTIDE SEQUENCE [LARGE SCALE GENOMIC DNA]</scope>
    <source>
        <strain evidence="2 3">DSM 22012</strain>
    </source>
</reference>
<organism evidence="2 3">
    <name type="scientific">Marinobacterium lutimaris</name>
    <dbReference type="NCBI Taxonomy" id="568106"/>
    <lineage>
        <taxon>Bacteria</taxon>
        <taxon>Pseudomonadati</taxon>
        <taxon>Pseudomonadota</taxon>
        <taxon>Gammaproteobacteria</taxon>
        <taxon>Oceanospirillales</taxon>
        <taxon>Oceanospirillaceae</taxon>
        <taxon>Marinobacterium</taxon>
    </lineage>
</organism>
<keyword evidence="1" id="KW-0732">Signal</keyword>
<gene>
    <name evidence="2" type="ORF">SAMN05444390_10121</name>
</gene>
<dbReference type="RefSeq" id="WP_104001062.1">
    <property type="nucleotide sequence ID" value="NZ_FNVQ01000001.1"/>
</dbReference>
<sequence>MKVFKLAVSSIALSLALVSTQAYSRDTEHHLSIQEALQSSDFKDKLDPSIKLYFGSQGHSQVSSRIASGVVTNKKTNAFAKSDEEACRWVFLSALLALQERAKNDGGNAVININSFYKRELMQSNTDYECHAGAIMAGVALKGDVVTVK</sequence>
<name>A0A1H5TAB8_9GAMM</name>
<keyword evidence="3" id="KW-1185">Reference proteome</keyword>